<gene>
    <name evidence="2" type="ORF">PAXINDRAFT_85702</name>
</gene>
<dbReference type="InterPro" id="IPR027417">
    <property type="entry name" value="P-loop_NTPase"/>
</dbReference>
<dbReference type="InterPro" id="IPR001650">
    <property type="entry name" value="Helicase_C-like"/>
</dbReference>
<evidence type="ECO:0000313" key="3">
    <source>
        <dbReference type="Proteomes" id="UP000053647"/>
    </source>
</evidence>
<protein>
    <recommendedName>
        <fullName evidence="1">Helicase C-terminal domain-containing protein</fullName>
    </recommendedName>
</protein>
<dbReference type="Pfam" id="PF00271">
    <property type="entry name" value="Helicase_C"/>
    <property type="match status" value="1"/>
</dbReference>
<dbReference type="SUPFAM" id="SSF52540">
    <property type="entry name" value="P-loop containing nucleoside triphosphate hydrolases"/>
    <property type="match status" value="1"/>
</dbReference>
<evidence type="ECO:0000259" key="1">
    <source>
        <dbReference type="Pfam" id="PF00271"/>
    </source>
</evidence>
<feature type="domain" description="Helicase C-terminal" evidence="1">
    <location>
        <begin position="52"/>
        <end position="154"/>
    </location>
</feature>
<keyword evidence="3" id="KW-1185">Reference proteome</keyword>
<dbReference type="AlphaFoldDB" id="A0A0C9SRU1"/>
<evidence type="ECO:0000313" key="2">
    <source>
        <dbReference type="EMBL" id="KIJ10664.1"/>
    </source>
</evidence>
<organism evidence="2 3">
    <name type="scientific">Paxillus involutus ATCC 200175</name>
    <dbReference type="NCBI Taxonomy" id="664439"/>
    <lineage>
        <taxon>Eukaryota</taxon>
        <taxon>Fungi</taxon>
        <taxon>Dikarya</taxon>
        <taxon>Basidiomycota</taxon>
        <taxon>Agaricomycotina</taxon>
        <taxon>Agaricomycetes</taxon>
        <taxon>Agaricomycetidae</taxon>
        <taxon>Boletales</taxon>
        <taxon>Paxilineae</taxon>
        <taxon>Paxillaceae</taxon>
        <taxon>Paxillus</taxon>
    </lineage>
</organism>
<reference evidence="2 3" key="1">
    <citation type="submission" date="2014-06" db="EMBL/GenBank/DDBJ databases">
        <authorList>
            <consortium name="DOE Joint Genome Institute"/>
            <person name="Kuo A."/>
            <person name="Kohler A."/>
            <person name="Nagy L.G."/>
            <person name="Floudas D."/>
            <person name="Copeland A."/>
            <person name="Barry K.W."/>
            <person name="Cichocki N."/>
            <person name="Veneault-Fourrey C."/>
            <person name="LaButti K."/>
            <person name="Lindquist E.A."/>
            <person name="Lipzen A."/>
            <person name="Lundell T."/>
            <person name="Morin E."/>
            <person name="Murat C."/>
            <person name="Sun H."/>
            <person name="Tunlid A."/>
            <person name="Henrissat B."/>
            <person name="Grigoriev I.V."/>
            <person name="Hibbett D.S."/>
            <person name="Martin F."/>
            <person name="Nordberg H.P."/>
            <person name="Cantor M.N."/>
            <person name="Hua S.X."/>
        </authorList>
    </citation>
    <scope>NUCLEOTIDE SEQUENCE [LARGE SCALE GENOMIC DNA]</scope>
    <source>
        <strain evidence="2 3">ATCC 200175</strain>
    </source>
</reference>
<dbReference type="Gene3D" id="3.40.50.300">
    <property type="entry name" value="P-loop containing nucleotide triphosphate hydrolases"/>
    <property type="match status" value="1"/>
</dbReference>
<reference evidence="3" key="2">
    <citation type="submission" date="2015-01" db="EMBL/GenBank/DDBJ databases">
        <title>Evolutionary Origins and Diversification of the Mycorrhizal Mutualists.</title>
        <authorList>
            <consortium name="DOE Joint Genome Institute"/>
            <consortium name="Mycorrhizal Genomics Consortium"/>
            <person name="Kohler A."/>
            <person name="Kuo A."/>
            <person name="Nagy L.G."/>
            <person name="Floudas D."/>
            <person name="Copeland A."/>
            <person name="Barry K.W."/>
            <person name="Cichocki N."/>
            <person name="Veneault-Fourrey C."/>
            <person name="LaButti K."/>
            <person name="Lindquist E.A."/>
            <person name="Lipzen A."/>
            <person name="Lundell T."/>
            <person name="Morin E."/>
            <person name="Murat C."/>
            <person name="Riley R."/>
            <person name="Ohm R."/>
            <person name="Sun H."/>
            <person name="Tunlid A."/>
            <person name="Henrissat B."/>
            <person name="Grigoriev I.V."/>
            <person name="Hibbett D.S."/>
            <person name="Martin F."/>
        </authorList>
    </citation>
    <scope>NUCLEOTIDE SEQUENCE [LARGE SCALE GENOMIC DNA]</scope>
    <source>
        <strain evidence="3">ATCC 200175</strain>
    </source>
</reference>
<dbReference type="EMBL" id="KN819400">
    <property type="protein sequence ID" value="KIJ10664.1"/>
    <property type="molecule type" value="Genomic_DNA"/>
</dbReference>
<name>A0A0C9SRU1_PAXIN</name>
<dbReference type="Proteomes" id="UP000053647">
    <property type="component" value="Unassembled WGS sequence"/>
</dbReference>
<dbReference type="HOGENOM" id="CLU_001103_19_3_1"/>
<sequence>MCTENLLTIHTSTDRPNIRLCVWKIKYTLLSYADLGFLIPLDWKHSDPLPPKFLIFFDDIQDAIGAARYLQSQLLLELRDKIRWFNSDMTTKFKEAAVTDLISGDVIGLCTTEAPLVNIKVEQGMDIPDIILVIQWKATCKLSTLWQRWGQAARDQQLQGTAILLAEKEHFDDTREEKRCRQEVRKRKAKVKVTGAIQPAAKRRIITGRSMGGVVK</sequence>
<proteinExistence type="predicted"/>
<dbReference type="OrthoDB" id="10261556at2759"/>
<accession>A0A0C9SRU1</accession>